<accession>A0A811G672</accession>
<keyword evidence="3" id="KW-1185">Reference proteome</keyword>
<sequence length="127" mass="14401">MTTEFNALIKNNTWTVVPRSPNFYAIGCKWVFKLKHKPDGTIDIHKGRLVAKGSSQQGAFDFSETFSLVVKITSIHILVSPTINLNWCIHQLDVLNAFLHGDMSELIYMEQSPSFNHPSFPNHVCKL</sequence>
<organism evidence="2 3">
    <name type="scientific">Spirodela intermedia</name>
    <name type="common">Intermediate duckweed</name>
    <dbReference type="NCBI Taxonomy" id="51605"/>
    <lineage>
        <taxon>Eukaryota</taxon>
        <taxon>Viridiplantae</taxon>
        <taxon>Streptophyta</taxon>
        <taxon>Embryophyta</taxon>
        <taxon>Tracheophyta</taxon>
        <taxon>Spermatophyta</taxon>
        <taxon>Magnoliopsida</taxon>
        <taxon>Liliopsida</taxon>
        <taxon>Araceae</taxon>
        <taxon>Lemnoideae</taxon>
        <taxon>Spirodela</taxon>
    </lineage>
</organism>
<dbReference type="AlphaFoldDB" id="A0A811G672"/>
<proteinExistence type="predicted"/>
<protein>
    <recommendedName>
        <fullName evidence="1">Reverse transcriptase Ty1/copia-type domain-containing protein</fullName>
    </recommendedName>
</protein>
<name>A0A811G672_SPIIN</name>
<evidence type="ECO:0000313" key="3">
    <source>
        <dbReference type="Proteomes" id="UP000663760"/>
    </source>
</evidence>
<dbReference type="EMBL" id="CACVBZ020000001">
    <property type="protein sequence ID" value="CAB1184480.1"/>
    <property type="molecule type" value="Genomic_DNA"/>
</dbReference>
<evidence type="ECO:0000259" key="1">
    <source>
        <dbReference type="Pfam" id="PF07727"/>
    </source>
</evidence>
<reference evidence="2" key="1">
    <citation type="submission" date="2020-02" db="EMBL/GenBank/DDBJ databases">
        <authorList>
            <person name="Scholz U."/>
            <person name="Mascher M."/>
            <person name="Fiebig A."/>
        </authorList>
    </citation>
    <scope>NUCLEOTIDE SEQUENCE</scope>
</reference>
<dbReference type="Proteomes" id="UP000663760">
    <property type="component" value="Unassembled WGS sequence"/>
</dbReference>
<dbReference type="OrthoDB" id="681097at2759"/>
<comment type="caution">
    <text evidence="2">The sequence shown here is derived from an EMBL/GenBank/DDBJ whole genome shotgun (WGS) entry which is preliminary data.</text>
</comment>
<feature type="domain" description="Reverse transcriptase Ty1/copia-type" evidence="1">
    <location>
        <begin position="11"/>
        <end position="127"/>
    </location>
</feature>
<gene>
    <name evidence="2" type="ORF">SI8410_UN000008</name>
</gene>
<evidence type="ECO:0000313" key="2">
    <source>
        <dbReference type="EMBL" id="CAB1184480.1"/>
    </source>
</evidence>
<dbReference type="Pfam" id="PF07727">
    <property type="entry name" value="RVT_2"/>
    <property type="match status" value="1"/>
</dbReference>
<dbReference type="InterPro" id="IPR013103">
    <property type="entry name" value="RVT_2"/>
</dbReference>